<keyword evidence="2" id="KW-1185">Reference proteome</keyword>
<organism evidence="1 2">
    <name type="scientific">Stomoxys calcitrans</name>
    <name type="common">Stable fly</name>
    <name type="synonym">Conops calcitrans</name>
    <dbReference type="NCBI Taxonomy" id="35570"/>
    <lineage>
        <taxon>Eukaryota</taxon>
        <taxon>Metazoa</taxon>
        <taxon>Ecdysozoa</taxon>
        <taxon>Arthropoda</taxon>
        <taxon>Hexapoda</taxon>
        <taxon>Insecta</taxon>
        <taxon>Pterygota</taxon>
        <taxon>Neoptera</taxon>
        <taxon>Endopterygota</taxon>
        <taxon>Diptera</taxon>
        <taxon>Brachycera</taxon>
        <taxon>Muscomorpha</taxon>
        <taxon>Muscoidea</taxon>
        <taxon>Muscidae</taxon>
        <taxon>Stomoxys</taxon>
    </lineage>
</organism>
<dbReference type="Proteomes" id="UP000095300">
    <property type="component" value="Unassembled WGS sequence"/>
</dbReference>
<dbReference type="InterPro" id="IPR011011">
    <property type="entry name" value="Znf_FYVE_PHD"/>
</dbReference>
<evidence type="ECO:0000313" key="2">
    <source>
        <dbReference type="Proteomes" id="UP000095300"/>
    </source>
</evidence>
<name>A0A1I8PV23_STOCA</name>
<accession>A0A1I8PV23</accession>
<dbReference type="VEuPathDB" id="VectorBase:SCAU011394"/>
<protein>
    <recommendedName>
        <fullName evidence="3">PiggyBac transposable element-derived protein 4 C-terminal zinc-ribbon domain-containing protein</fullName>
    </recommendedName>
</protein>
<dbReference type="AlphaFoldDB" id="A0A1I8PV23"/>
<dbReference type="KEGG" id="scac:106096191"/>
<evidence type="ECO:0000313" key="1">
    <source>
        <dbReference type="EnsemblMetazoa" id="SCAU011394-PA"/>
    </source>
</evidence>
<reference evidence="1" key="1">
    <citation type="submission" date="2020-05" db="UniProtKB">
        <authorList>
            <consortium name="EnsemblMetazoa"/>
        </authorList>
    </citation>
    <scope>IDENTIFICATION</scope>
    <source>
        <strain evidence="1">USDA</strain>
    </source>
</reference>
<proteinExistence type="predicted"/>
<sequence length="139" mass="15789">MLDVAALAAFTIYNEMMPIKRSDRRRSFLLLLSKQLATPNIEERALNNHITSYPRIRNAMEAFDVKVLPRPMESNVPSFAARSSRPSCRLCRSEYGRQRKTRAYCFGCGNAVCGEHSTLLHRCNTCAQGRGQEVHAQQQ</sequence>
<evidence type="ECO:0008006" key="3">
    <source>
        <dbReference type="Google" id="ProtNLM"/>
    </source>
</evidence>
<gene>
    <name evidence="1" type="primary">106096191</name>
</gene>
<dbReference type="SUPFAM" id="SSF57903">
    <property type="entry name" value="FYVE/PHD zinc finger"/>
    <property type="match status" value="1"/>
</dbReference>
<dbReference type="OrthoDB" id="10049986at2759"/>
<dbReference type="EnsemblMetazoa" id="SCAU011394-RA">
    <property type="protein sequence ID" value="SCAU011394-PA"/>
    <property type="gene ID" value="SCAU011394"/>
</dbReference>